<evidence type="ECO:0000313" key="2">
    <source>
        <dbReference type="EMBL" id="MBO9205369.1"/>
    </source>
</evidence>
<feature type="transmembrane region" description="Helical" evidence="1">
    <location>
        <begin position="105"/>
        <end position="124"/>
    </location>
</feature>
<dbReference type="RefSeq" id="WP_209144877.1">
    <property type="nucleotide sequence ID" value="NZ_JAGHKO010000024.1"/>
</dbReference>
<gene>
    <name evidence="2" type="ORF">J7I42_34085</name>
</gene>
<reference evidence="2 3" key="1">
    <citation type="submission" date="2021-03" db="EMBL/GenBank/DDBJ databases">
        <title>Assistant Professor.</title>
        <authorList>
            <person name="Huq M.A."/>
        </authorList>
    </citation>
    <scope>NUCLEOTIDE SEQUENCE [LARGE SCALE GENOMIC DNA]</scope>
    <source>
        <strain evidence="2 3">MAH-29</strain>
    </source>
</reference>
<feature type="transmembrane region" description="Helical" evidence="1">
    <location>
        <begin position="78"/>
        <end position="99"/>
    </location>
</feature>
<dbReference type="EMBL" id="JAGHKO010000024">
    <property type="protein sequence ID" value="MBO9205369.1"/>
    <property type="molecule type" value="Genomic_DNA"/>
</dbReference>
<keyword evidence="1" id="KW-0812">Transmembrane</keyword>
<keyword evidence="1" id="KW-0472">Membrane</keyword>
<keyword evidence="1" id="KW-1133">Transmembrane helix</keyword>
<accession>A0ABS3Z5F5</accession>
<evidence type="ECO:0000256" key="1">
    <source>
        <dbReference type="SAM" id="Phobius"/>
    </source>
</evidence>
<protein>
    <submittedName>
        <fullName evidence="2">Uncharacterized protein</fullName>
    </submittedName>
</protein>
<comment type="caution">
    <text evidence="2">The sequence shown here is derived from an EMBL/GenBank/DDBJ whole genome shotgun (WGS) entry which is preliminary data.</text>
</comment>
<name>A0ABS3Z5F5_9BACT</name>
<keyword evidence="3" id="KW-1185">Reference proteome</keyword>
<evidence type="ECO:0000313" key="3">
    <source>
        <dbReference type="Proteomes" id="UP000677244"/>
    </source>
</evidence>
<dbReference type="Proteomes" id="UP000677244">
    <property type="component" value="Unassembled WGS sequence"/>
</dbReference>
<sequence>MFNYNEEKVRMEPTDTKCQYCKTGNSTNADDNHYIPMFKTKDSTYLIVYSYVKYQQVDVGISRCASCRSIHDHAAQRATLIAWVSAIAFVILIFAIWGIWGILGIFGGLIIGFLGTFLIQVKLVSDKDIHTKYEGIKDNPGVLELKLHGWSLKNPAA</sequence>
<organism evidence="2 3">
    <name type="scientific">Niastella soli</name>
    <dbReference type="NCBI Taxonomy" id="2821487"/>
    <lineage>
        <taxon>Bacteria</taxon>
        <taxon>Pseudomonadati</taxon>
        <taxon>Bacteroidota</taxon>
        <taxon>Chitinophagia</taxon>
        <taxon>Chitinophagales</taxon>
        <taxon>Chitinophagaceae</taxon>
        <taxon>Niastella</taxon>
    </lineage>
</organism>
<proteinExistence type="predicted"/>